<dbReference type="RefSeq" id="WP_159764287.1">
    <property type="nucleotide sequence ID" value="NZ_WUUT01000004.1"/>
</dbReference>
<feature type="domain" description="Methyltransferase type 11" evidence="2">
    <location>
        <begin position="70"/>
        <end position="169"/>
    </location>
</feature>
<dbReference type="CDD" id="cd02440">
    <property type="entry name" value="AdoMet_MTases"/>
    <property type="match status" value="1"/>
</dbReference>
<accession>A0A6B0T262</accession>
<keyword evidence="3" id="KW-0489">Methyltransferase</keyword>
<dbReference type="GO" id="GO:0032259">
    <property type="term" value="P:methylation"/>
    <property type="evidence" value="ECO:0007669"/>
    <property type="project" value="UniProtKB-KW"/>
</dbReference>
<reference evidence="3 4" key="1">
    <citation type="submission" date="2019-12" db="EMBL/GenBank/DDBJ databases">
        <title>Isolation and characterization of three novel carbon monoxide-oxidizing members of Halobacteria from salione crusts and soils.</title>
        <authorList>
            <person name="Myers M.R."/>
            <person name="King G.M."/>
        </authorList>
    </citation>
    <scope>NUCLEOTIDE SEQUENCE [LARGE SCALE GENOMIC DNA]</scope>
    <source>
        <strain evidence="3 4">WSH3</strain>
    </source>
</reference>
<dbReference type="PANTHER" id="PTHR44068:SF11">
    <property type="entry name" value="GERANYL DIPHOSPHATE 2-C-METHYLTRANSFERASE"/>
    <property type="match status" value="1"/>
</dbReference>
<dbReference type="GO" id="GO:0008757">
    <property type="term" value="F:S-adenosylmethionine-dependent methyltransferase activity"/>
    <property type="evidence" value="ECO:0007669"/>
    <property type="project" value="InterPro"/>
</dbReference>
<evidence type="ECO:0000313" key="4">
    <source>
        <dbReference type="Proteomes" id="UP000466535"/>
    </source>
</evidence>
<dbReference type="PANTHER" id="PTHR44068">
    <property type="entry name" value="ZGC:194242"/>
    <property type="match status" value="1"/>
</dbReference>
<sequence length="288" mass="31562">MSNSDLDTDEVAAIYDELLKTYRTEWEYRGHRSLHLSYYDDEHDEPAEAAMNTMRVLSEAAGIDGSEHILNIGCGAGEDSVWNARAYGAEVTGVNISETQLGLARENAAEHGVTERTRFNYDDFHDLDTIEDDSVDVVWGLEALSHSSDRARALAAANRVLRSDGRVAFTDLFLTGAGEGLSAAERERVETINDALGLRIGAIDEFERTLSAAGFEGIRIDDLTDGIKPCTERRRSFARIAHPVGRLLSVVGVVSETQLDSFRASAEIDRLIDAGVLGYYLVTADVSE</sequence>
<protein>
    <submittedName>
        <fullName evidence="3">Methyltransferase domain-containing protein</fullName>
    </submittedName>
</protein>
<gene>
    <name evidence="3" type="ORF">GRX03_11150</name>
</gene>
<dbReference type="SUPFAM" id="SSF53335">
    <property type="entry name" value="S-adenosyl-L-methionine-dependent methyltransferases"/>
    <property type="match status" value="1"/>
</dbReference>
<dbReference type="OrthoDB" id="57427at2157"/>
<evidence type="ECO:0000259" key="2">
    <source>
        <dbReference type="Pfam" id="PF08241"/>
    </source>
</evidence>
<dbReference type="InterPro" id="IPR050447">
    <property type="entry name" value="Erg6_SMT_methyltransf"/>
</dbReference>
<proteinExistence type="predicted"/>
<dbReference type="EMBL" id="WUUT01000004">
    <property type="protein sequence ID" value="MXR52154.1"/>
    <property type="molecule type" value="Genomic_DNA"/>
</dbReference>
<dbReference type="InterPro" id="IPR029063">
    <property type="entry name" value="SAM-dependent_MTases_sf"/>
</dbReference>
<name>A0A6B0T262_9EURY</name>
<dbReference type="AlphaFoldDB" id="A0A6B0T262"/>
<dbReference type="InterPro" id="IPR013216">
    <property type="entry name" value="Methyltransf_11"/>
</dbReference>
<keyword evidence="4" id="KW-1185">Reference proteome</keyword>
<dbReference type="Gene3D" id="3.40.50.150">
    <property type="entry name" value="Vaccinia Virus protein VP39"/>
    <property type="match status" value="1"/>
</dbReference>
<dbReference type="Proteomes" id="UP000466535">
    <property type="component" value="Unassembled WGS sequence"/>
</dbReference>
<dbReference type="Pfam" id="PF08241">
    <property type="entry name" value="Methyltransf_11"/>
    <property type="match status" value="1"/>
</dbReference>
<organism evidence="3 4">
    <name type="scientific">Halovenus carboxidivorans</name>
    <dbReference type="NCBI Taxonomy" id="2692199"/>
    <lineage>
        <taxon>Archaea</taxon>
        <taxon>Methanobacteriati</taxon>
        <taxon>Methanobacteriota</taxon>
        <taxon>Stenosarchaea group</taxon>
        <taxon>Halobacteria</taxon>
        <taxon>Halobacteriales</taxon>
        <taxon>Haloarculaceae</taxon>
        <taxon>Halovenus</taxon>
    </lineage>
</organism>
<evidence type="ECO:0000256" key="1">
    <source>
        <dbReference type="ARBA" id="ARBA00022679"/>
    </source>
</evidence>
<keyword evidence="1 3" id="KW-0808">Transferase</keyword>
<evidence type="ECO:0000313" key="3">
    <source>
        <dbReference type="EMBL" id="MXR52154.1"/>
    </source>
</evidence>
<comment type="caution">
    <text evidence="3">The sequence shown here is derived from an EMBL/GenBank/DDBJ whole genome shotgun (WGS) entry which is preliminary data.</text>
</comment>